<protein>
    <submittedName>
        <fullName evidence="4">CO dehydrogenase/acetyl-CoA ligase gamma subunit protein CdhE</fullName>
        <ecNumber evidence="4">1.2.99.2</ecNumber>
        <ecNumber evidence="4">2.1.1.-</ecNumber>
    </submittedName>
</protein>
<keyword evidence="4" id="KW-0560">Oxidoreductase</keyword>
<dbReference type="EC" id="2.1.1.-" evidence="4"/>
<accession>S0G3G9</accession>
<dbReference type="PATRIC" id="fig|1286635.3.peg.3472"/>
<keyword evidence="2" id="KW-0472">Membrane</keyword>
<feature type="transmembrane region" description="Helical" evidence="2">
    <location>
        <begin position="261"/>
        <end position="283"/>
    </location>
</feature>
<keyword evidence="4" id="KW-0808">Transferase</keyword>
<dbReference type="NCBIfam" id="NF040863">
    <property type="entry name" value="HgcA_corrinoid"/>
    <property type="match status" value="1"/>
</dbReference>
<evidence type="ECO:0000256" key="1">
    <source>
        <dbReference type="SAM" id="MobiDB-lite"/>
    </source>
</evidence>
<dbReference type="GO" id="GO:0008168">
    <property type="term" value="F:methyltransferase activity"/>
    <property type="evidence" value="ECO:0007669"/>
    <property type="project" value="UniProtKB-KW"/>
</dbReference>
<keyword evidence="2" id="KW-0812">Transmembrane</keyword>
<dbReference type="RefSeq" id="WP_006967326.1">
    <property type="nucleotide sequence ID" value="NZ_APJX01000008.1"/>
</dbReference>
<dbReference type="InterPro" id="IPR016041">
    <property type="entry name" value="Ac-CoA_synth_d_su_TIM-brl"/>
</dbReference>
<dbReference type="Gene3D" id="3.40.50.11600">
    <property type="match status" value="1"/>
</dbReference>
<evidence type="ECO:0000259" key="3">
    <source>
        <dbReference type="Pfam" id="PF03599"/>
    </source>
</evidence>
<keyword evidence="4" id="KW-0489">Methyltransferase</keyword>
<dbReference type="GO" id="GO:0032259">
    <property type="term" value="P:methylation"/>
    <property type="evidence" value="ECO:0007669"/>
    <property type="project" value="UniProtKB-KW"/>
</dbReference>
<comment type="caution">
    <text evidence="4">The sequence shown here is derived from an EMBL/GenBank/DDBJ whole genome shotgun (WGS) entry which is preliminary data.</text>
</comment>
<dbReference type="Pfam" id="PF03599">
    <property type="entry name" value="CdhD"/>
    <property type="match status" value="1"/>
</dbReference>
<feature type="transmembrane region" description="Helical" evidence="2">
    <location>
        <begin position="316"/>
        <end position="336"/>
    </location>
</feature>
<feature type="transmembrane region" description="Helical" evidence="2">
    <location>
        <begin position="382"/>
        <end position="400"/>
    </location>
</feature>
<dbReference type="EC" id="1.2.99.2" evidence="4"/>
<keyword evidence="2" id="KW-1133">Transmembrane helix</keyword>
<feature type="transmembrane region" description="Helical" evidence="2">
    <location>
        <begin position="342"/>
        <end position="361"/>
    </location>
</feature>
<dbReference type="AlphaFoldDB" id="S0G3G9"/>
<dbReference type="GO" id="GO:0016491">
    <property type="term" value="F:oxidoreductase activity"/>
    <property type="evidence" value="ECO:0007669"/>
    <property type="project" value="UniProtKB-KW"/>
</dbReference>
<feature type="region of interest" description="Disordered" evidence="1">
    <location>
        <begin position="1"/>
        <end position="25"/>
    </location>
</feature>
<dbReference type="Proteomes" id="UP000014216">
    <property type="component" value="Unassembled WGS sequence"/>
</dbReference>
<sequence>MKILPMAIRSDNSTQNPFQKKGPGLSTNNVQLMPSMNMPGLTCATEETRPMAAYDRPGYELCRYVDHFMETDAGPVPVIRPDLDKKDRLSTIAVRCGIRRDKYLVSPGLYGIGSPDPDSDVLVTANYKLTFDHLRSALEGISAWILVLDTRGVNVWCAAGKKNFSTQELVNRIQAVSLEKVVAHKRVIVPQLGATGVSARQVKARSGFRVVYGPVRACDIPEFLDKGKKADKSMRQVTFTLFERFVLTPVELHGALKISGISALVLFVLSGIGPGIFSFHGAWERGLVSLSALVIGLISGAVLTPVLLPFIPSKKFAFKGILMGGVCSLLLLPVIWDHIGSMAGAAALVIFSVMVSSHLAMNFTGATPFTSPSGVEKEMKQYIPVQVTGLMVSAGLWIYSAF</sequence>
<reference evidence="4 5" key="1">
    <citation type="journal article" date="2013" name="Genome Announc.">
        <title>Draft Genome Sequence of Desulfotignum phosphitoxidans DSM 13687 Strain FiPS-3.</title>
        <authorList>
            <person name="Poehlein A."/>
            <person name="Daniel R."/>
            <person name="Simeonova D.D."/>
        </authorList>
    </citation>
    <scope>NUCLEOTIDE SEQUENCE [LARGE SCALE GENOMIC DNA]</scope>
    <source>
        <strain evidence="4 5">DSM 13687</strain>
    </source>
</reference>
<feature type="domain" description="CO dehydrogenase/acetyl-CoA synthase delta subunit TIM barrel" evidence="3">
    <location>
        <begin position="103"/>
        <end position="220"/>
    </location>
</feature>
<evidence type="ECO:0000256" key="2">
    <source>
        <dbReference type="SAM" id="Phobius"/>
    </source>
</evidence>
<name>S0G3G9_9BACT</name>
<evidence type="ECO:0000313" key="5">
    <source>
        <dbReference type="Proteomes" id="UP000014216"/>
    </source>
</evidence>
<proteinExistence type="predicted"/>
<keyword evidence="5" id="KW-1185">Reference proteome</keyword>
<evidence type="ECO:0000313" key="4">
    <source>
        <dbReference type="EMBL" id="EMS78346.1"/>
    </source>
</evidence>
<feature type="transmembrane region" description="Helical" evidence="2">
    <location>
        <begin position="289"/>
        <end position="311"/>
    </location>
</feature>
<dbReference type="EMBL" id="APJX01000008">
    <property type="protein sequence ID" value="EMS78346.1"/>
    <property type="molecule type" value="Genomic_DNA"/>
</dbReference>
<organism evidence="4 5">
    <name type="scientific">Desulfotignum phosphitoxidans DSM 13687</name>
    <dbReference type="NCBI Taxonomy" id="1286635"/>
    <lineage>
        <taxon>Bacteria</taxon>
        <taxon>Pseudomonadati</taxon>
        <taxon>Thermodesulfobacteriota</taxon>
        <taxon>Desulfobacteria</taxon>
        <taxon>Desulfobacterales</taxon>
        <taxon>Desulfobacteraceae</taxon>
        <taxon>Desulfotignum</taxon>
    </lineage>
</organism>
<keyword evidence="4" id="KW-0436">Ligase</keyword>
<dbReference type="GO" id="GO:0016874">
    <property type="term" value="F:ligase activity"/>
    <property type="evidence" value="ECO:0007669"/>
    <property type="project" value="UniProtKB-KW"/>
</dbReference>
<gene>
    <name evidence="4" type="ORF">Dpo_8c00130</name>
</gene>